<accession>A0A0P7HSV6</accession>
<dbReference type="Proteomes" id="UP000050535">
    <property type="component" value="Unassembled WGS sequence"/>
</dbReference>
<protein>
    <submittedName>
        <fullName evidence="2">Uncharacterized protein</fullName>
    </submittedName>
</protein>
<dbReference type="AlphaFoldDB" id="A0A0P7HSV6"/>
<dbReference type="RefSeq" id="WP_054582973.1">
    <property type="nucleotide sequence ID" value="NZ_LGUC01000001.1"/>
</dbReference>
<reference evidence="3" key="1">
    <citation type="submission" date="2013-11" db="EMBL/GenBank/DDBJ databases">
        <authorList>
            <person name="Hoang H.T."/>
            <person name="Killian M.L."/>
            <person name="Madson D.M."/>
            <person name="Arruda P.H.E."/>
            <person name="Sun D."/>
            <person name="Schwartz K.J."/>
            <person name="Yoon K."/>
        </authorList>
    </citation>
    <scope>NUCLEOTIDE SEQUENCE [LARGE SCALE GENOMIC DNA]</scope>
    <source>
        <strain evidence="3">CDK2</strain>
    </source>
</reference>
<name>A0A0P7HSV6_9EURY</name>
<comment type="caution">
    <text evidence="2">The sequence shown here is derived from an EMBL/GenBank/DDBJ whole genome shotgun (WGS) entry which is preliminary data.</text>
</comment>
<feature type="transmembrane region" description="Helical" evidence="1">
    <location>
        <begin position="183"/>
        <end position="203"/>
    </location>
</feature>
<feature type="transmembrane region" description="Helical" evidence="1">
    <location>
        <begin position="118"/>
        <end position="147"/>
    </location>
</feature>
<dbReference type="OrthoDB" id="186330at2157"/>
<keyword evidence="1" id="KW-1133">Transmembrane helix</keyword>
<feature type="transmembrane region" description="Helical" evidence="1">
    <location>
        <begin position="59"/>
        <end position="77"/>
    </location>
</feature>
<feature type="transmembrane region" description="Helical" evidence="1">
    <location>
        <begin position="93"/>
        <end position="112"/>
    </location>
</feature>
<evidence type="ECO:0000256" key="1">
    <source>
        <dbReference type="SAM" id="Phobius"/>
    </source>
</evidence>
<evidence type="ECO:0000313" key="3">
    <source>
        <dbReference type="Proteomes" id="UP000050535"/>
    </source>
</evidence>
<proteinExistence type="predicted"/>
<feature type="transmembrane region" description="Helical" evidence="1">
    <location>
        <begin position="159"/>
        <end position="177"/>
    </location>
</feature>
<keyword evidence="1" id="KW-0812">Transmembrane</keyword>
<gene>
    <name evidence="2" type="ORF">SY89_00490</name>
</gene>
<keyword evidence="3" id="KW-1185">Reference proteome</keyword>
<sequence length="206" mass="22721">MTEDVDPAELQRDLDRIKDAMGIAERYERAPEQWLLFGVVVALGSALSQFVVLERLAGFWFFAIWFGLFGAFGAVLYRRFEGYSWAPGGGTPNIGYLILLVYAGTFAVQFVAEPFLPALGYLAETAFVLGLVLVMLGLAYLVAAEALKAHRIRDRDRRAFQVGGVLMIALGVAIANVEPLHEWGFAAYGGTYLLYAVASYRILTRP</sequence>
<dbReference type="EMBL" id="LGUC01000001">
    <property type="protein sequence ID" value="KPN29773.1"/>
    <property type="molecule type" value="Genomic_DNA"/>
</dbReference>
<dbReference type="STRING" id="699431.SY89_00490"/>
<dbReference type="PATRIC" id="fig|699431.3.peg.510"/>
<feature type="transmembrane region" description="Helical" evidence="1">
    <location>
        <begin position="34"/>
        <end position="53"/>
    </location>
</feature>
<evidence type="ECO:0000313" key="2">
    <source>
        <dbReference type="EMBL" id="KPN29773.1"/>
    </source>
</evidence>
<keyword evidence="1" id="KW-0472">Membrane</keyword>
<organism evidence="2 3">
    <name type="scientific">Halolamina pelagica</name>
    <dbReference type="NCBI Taxonomy" id="699431"/>
    <lineage>
        <taxon>Archaea</taxon>
        <taxon>Methanobacteriati</taxon>
        <taxon>Methanobacteriota</taxon>
        <taxon>Stenosarchaea group</taxon>
        <taxon>Halobacteria</taxon>
        <taxon>Halobacteriales</taxon>
        <taxon>Haloferacaceae</taxon>
    </lineage>
</organism>